<sequence>MMRNLIALATLMVFAITAQAQNGGGTYKPTAGNITTEVLFNDFGDISLNNGLLRGRYFMSDATALRLSVGINYDYRKLDDDAHYRTSGIALAPGIEKHFAGTDRLSPYIGAELPIRFTGARYENENVEVKGATGTNGSDRAYFSVGLNAVAGTDFYFARNFYAGVEVGVGLRYRKDAEVEVDTDFGNNTTVEGFHGVDFSQFVNGGVRVGFVF</sequence>
<dbReference type="STRING" id="709015.GCA_000472485_03217"/>
<dbReference type="AlphaFoldDB" id="A0A1X9YVE5"/>
<proteinExistence type="predicted"/>
<evidence type="ECO:0000256" key="1">
    <source>
        <dbReference type="SAM" id="SignalP"/>
    </source>
</evidence>
<dbReference type="SUPFAM" id="SSF56925">
    <property type="entry name" value="OMPA-like"/>
    <property type="match status" value="1"/>
</dbReference>
<dbReference type="KEGG" id="pact:CA264_15940"/>
<feature type="chain" id="PRO_5011000459" evidence="1">
    <location>
        <begin position="21"/>
        <end position="213"/>
    </location>
</feature>
<dbReference type="Gene3D" id="2.40.160.20">
    <property type="match status" value="1"/>
</dbReference>
<gene>
    <name evidence="2" type="ORF">CA264_15940</name>
</gene>
<dbReference type="EMBL" id="CP021235">
    <property type="protein sequence ID" value="ARS36791.1"/>
    <property type="molecule type" value="Genomic_DNA"/>
</dbReference>
<evidence type="ECO:0000313" key="3">
    <source>
        <dbReference type="Proteomes" id="UP000266292"/>
    </source>
</evidence>
<dbReference type="OrthoDB" id="965683at2"/>
<dbReference type="InterPro" id="IPR011250">
    <property type="entry name" value="OMP/PagP_B-barrel"/>
</dbReference>
<organism evidence="2 3">
    <name type="scientific">Pontibacter actiniarum</name>
    <dbReference type="NCBI Taxonomy" id="323450"/>
    <lineage>
        <taxon>Bacteria</taxon>
        <taxon>Pseudomonadati</taxon>
        <taxon>Bacteroidota</taxon>
        <taxon>Cytophagia</taxon>
        <taxon>Cytophagales</taxon>
        <taxon>Hymenobacteraceae</taxon>
        <taxon>Pontibacter</taxon>
    </lineage>
</organism>
<dbReference type="Proteomes" id="UP000266292">
    <property type="component" value="Chromosome"/>
</dbReference>
<name>A0A1X9YVE5_9BACT</name>
<evidence type="ECO:0000313" key="2">
    <source>
        <dbReference type="EMBL" id="ARS36791.1"/>
    </source>
</evidence>
<reference evidence="3" key="1">
    <citation type="submission" date="2017-05" db="EMBL/GenBank/DDBJ databases">
        <authorList>
            <person name="Ray J."/>
            <person name="Price M."/>
            <person name="Deutschbauer A."/>
        </authorList>
    </citation>
    <scope>NUCLEOTIDE SEQUENCE [LARGE SCALE GENOMIC DNA]</scope>
    <source>
        <strain evidence="3">DSM 19842</strain>
    </source>
</reference>
<feature type="signal peptide" evidence="1">
    <location>
        <begin position="1"/>
        <end position="20"/>
    </location>
</feature>
<keyword evidence="3" id="KW-1185">Reference proteome</keyword>
<protein>
    <submittedName>
        <fullName evidence="2">Uncharacterized protein</fullName>
    </submittedName>
</protein>
<keyword evidence="1" id="KW-0732">Signal</keyword>
<accession>A0A1X9YVE5</accession>